<gene>
    <name evidence="2" type="ORF">AWRI4620_LOCUS7035</name>
</gene>
<proteinExistence type="predicted"/>
<dbReference type="AlphaFoldDB" id="A0A9N8PVM0"/>
<sequence>ESVLLFDRSTPPGPFMQQLLKRAKRSTSTSSAATSISTASSDALPRAFDTGVGNNFTTSSCPAFFKNFLSTDAFNECVPLSLLLQTSTSFFSVQRSPVRLAQTLSASCSVNFDSCSTLMASLARQIQSPDNCAADLQSQNPTVMQAYTGFAAYQALYHAGCLLNSNTGSYCKLTIPKVSFRAYTNEELQAFSDAVTNATSPTDSYVYYMGLGVSLPSTTAPSCSSCLQDTMSVFASAATNRSQPISKVYGTAAAMIDSTCGALFVNASIPAVPSTGSASALFASCGLEGLGGIALLLSLVTVLI</sequence>
<dbReference type="Pfam" id="PF24855">
    <property type="entry name" value="DUF7729"/>
    <property type="match status" value="1"/>
</dbReference>
<evidence type="ECO:0000313" key="3">
    <source>
        <dbReference type="Proteomes" id="UP000745764"/>
    </source>
</evidence>
<dbReference type="PANTHER" id="PTHR39460">
    <property type="entry name" value="EXPRESSED PROTEIN"/>
    <property type="match status" value="1"/>
</dbReference>
<keyword evidence="3" id="KW-1185">Reference proteome</keyword>
<reference evidence="2" key="1">
    <citation type="submission" date="2020-06" db="EMBL/GenBank/DDBJ databases">
        <authorList>
            <person name="Onetto C."/>
        </authorList>
    </citation>
    <scope>NUCLEOTIDE SEQUENCE</scope>
</reference>
<dbReference type="Proteomes" id="UP000745764">
    <property type="component" value="Unassembled WGS sequence"/>
</dbReference>
<evidence type="ECO:0000259" key="1">
    <source>
        <dbReference type="Pfam" id="PF24855"/>
    </source>
</evidence>
<dbReference type="OrthoDB" id="2564812at2759"/>
<feature type="non-terminal residue" evidence="2">
    <location>
        <position position="1"/>
    </location>
</feature>
<accession>A0A9N8PVM0</accession>
<comment type="caution">
    <text evidence="2">The sequence shown here is derived from an EMBL/GenBank/DDBJ whole genome shotgun (WGS) entry which is preliminary data.</text>
</comment>
<dbReference type="EMBL" id="CAINUL010000015">
    <property type="protein sequence ID" value="CAD0112780.1"/>
    <property type="molecule type" value="Genomic_DNA"/>
</dbReference>
<organism evidence="2 3">
    <name type="scientific">Aureobasidium uvarum</name>
    <dbReference type="NCBI Taxonomy" id="2773716"/>
    <lineage>
        <taxon>Eukaryota</taxon>
        <taxon>Fungi</taxon>
        <taxon>Dikarya</taxon>
        <taxon>Ascomycota</taxon>
        <taxon>Pezizomycotina</taxon>
        <taxon>Dothideomycetes</taxon>
        <taxon>Dothideomycetidae</taxon>
        <taxon>Dothideales</taxon>
        <taxon>Saccotheciaceae</taxon>
        <taxon>Aureobasidium</taxon>
    </lineage>
</organism>
<evidence type="ECO:0000313" key="2">
    <source>
        <dbReference type="EMBL" id="CAD0112780.1"/>
    </source>
</evidence>
<dbReference type="InterPro" id="IPR056146">
    <property type="entry name" value="DUF7729"/>
</dbReference>
<name>A0A9N8PVM0_9PEZI</name>
<dbReference type="PANTHER" id="PTHR39460:SF1">
    <property type="entry name" value="C6 TRANSCRIPTION FACTOR"/>
    <property type="match status" value="1"/>
</dbReference>
<protein>
    <recommendedName>
        <fullName evidence="1">DUF7729 domain-containing protein</fullName>
    </recommendedName>
</protein>
<feature type="domain" description="DUF7729" evidence="1">
    <location>
        <begin position="44"/>
        <end position="268"/>
    </location>
</feature>